<dbReference type="RefSeq" id="WP_128914679.1">
    <property type="nucleotide sequence ID" value="NZ_RDSM01000003.1"/>
</dbReference>
<evidence type="ECO:0000313" key="1">
    <source>
        <dbReference type="EMBL" id="RXH54984.1"/>
    </source>
</evidence>
<name>A0A4V1L595_9BACT</name>
<keyword evidence="2" id="KW-1185">Reference proteome</keyword>
<accession>A0A4V1L595</accession>
<reference evidence="2" key="2">
    <citation type="submission" date="2019-02" db="EMBL/GenBank/DDBJ databases">
        <title>Granulicella sibirica sp. nov., a psychrotolerant acidobacterium isolated from an organic soil layer in forested tundra, West Siberia.</title>
        <authorList>
            <person name="Oshkin I.Y."/>
            <person name="Kulichevskaya I.S."/>
            <person name="Rijpstra W.I.C."/>
            <person name="Sinninghe Damste J.S."/>
            <person name="Rakitin A.L."/>
            <person name="Ravin N.V."/>
            <person name="Dedysh S.N."/>
        </authorList>
    </citation>
    <scope>NUCLEOTIDE SEQUENCE [LARGE SCALE GENOMIC DNA]</scope>
    <source>
        <strain evidence="2">AF10</strain>
    </source>
</reference>
<comment type="caution">
    <text evidence="1">The sequence shown here is derived from an EMBL/GenBank/DDBJ whole genome shotgun (WGS) entry which is preliminary data.</text>
</comment>
<evidence type="ECO:0000313" key="2">
    <source>
        <dbReference type="Proteomes" id="UP000289437"/>
    </source>
</evidence>
<proteinExistence type="predicted"/>
<dbReference type="Proteomes" id="UP000289437">
    <property type="component" value="Unassembled WGS sequence"/>
</dbReference>
<reference evidence="1 2" key="1">
    <citation type="submission" date="2018-11" db="EMBL/GenBank/DDBJ databases">
        <authorList>
            <person name="Mardanov A.V."/>
            <person name="Ravin N.V."/>
            <person name="Dedysh S.N."/>
        </authorList>
    </citation>
    <scope>NUCLEOTIDE SEQUENCE [LARGE SCALE GENOMIC DNA]</scope>
    <source>
        <strain evidence="1 2">AF10</strain>
    </source>
</reference>
<organism evidence="1 2">
    <name type="scientific">Granulicella sibirica</name>
    <dbReference type="NCBI Taxonomy" id="2479048"/>
    <lineage>
        <taxon>Bacteria</taxon>
        <taxon>Pseudomonadati</taxon>
        <taxon>Acidobacteriota</taxon>
        <taxon>Terriglobia</taxon>
        <taxon>Terriglobales</taxon>
        <taxon>Acidobacteriaceae</taxon>
        <taxon>Granulicella</taxon>
    </lineage>
</organism>
<gene>
    <name evidence="1" type="ORF">GRAN_4088</name>
</gene>
<dbReference type="EMBL" id="RDSM01000003">
    <property type="protein sequence ID" value="RXH54984.1"/>
    <property type="molecule type" value="Genomic_DNA"/>
</dbReference>
<protein>
    <submittedName>
        <fullName evidence="1">Uncharacterized protein</fullName>
    </submittedName>
</protein>
<dbReference type="AlphaFoldDB" id="A0A4V1L595"/>
<sequence>MRATEEQDQLEKAKAEQLIAEAPLMEGVASITVELGDDFSGDPAMWVNFNLIPGFDASREWIRRFVRYETDLALRIVHSGVSRFPYTRFGRVA</sequence>